<dbReference type="InterPro" id="IPR012495">
    <property type="entry name" value="TadE-like_dom"/>
</dbReference>
<dbReference type="AlphaFoldDB" id="A0A6J6AX62"/>
<keyword evidence="1" id="KW-0472">Membrane</keyword>
<name>A0A6J6AX62_9ZZZZ</name>
<feature type="domain" description="TadE-like" evidence="2">
    <location>
        <begin position="6"/>
        <end position="48"/>
    </location>
</feature>
<feature type="transmembrane region" description="Helical" evidence="1">
    <location>
        <begin position="12"/>
        <end position="30"/>
    </location>
</feature>
<protein>
    <submittedName>
        <fullName evidence="3">Unannotated protein</fullName>
    </submittedName>
</protein>
<evidence type="ECO:0000259" key="2">
    <source>
        <dbReference type="Pfam" id="PF07811"/>
    </source>
</evidence>
<sequence>MISQRGSVTVELVLLTPLLMILVLFGIYAGRASEALIQVRNAADQAARAASKGSRSQIQSTAIQIAERALKMSGTSCTKTNIETTVISQGQDLAVSVKVSCEIKSQDLSLLDTRPRVVSASSVEVIDRWRVDT</sequence>
<dbReference type="Pfam" id="PF07811">
    <property type="entry name" value="TadE"/>
    <property type="match status" value="1"/>
</dbReference>
<accession>A0A6J6AX62</accession>
<gene>
    <name evidence="3" type="ORF">UFOPK1353_00236</name>
</gene>
<proteinExistence type="predicted"/>
<evidence type="ECO:0000313" key="3">
    <source>
        <dbReference type="EMBL" id="CAB4530878.1"/>
    </source>
</evidence>
<keyword evidence="1" id="KW-1133">Transmembrane helix</keyword>
<evidence type="ECO:0000256" key="1">
    <source>
        <dbReference type="SAM" id="Phobius"/>
    </source>
</evidence>
<reference evidence="3" key="1">
    <citation type="submission" date="2020-05" db="EMBL/GenBank/DDBJ databases">
        <authorList>
            <person name="Chiriac C."/>
            <person name="Salcher M."/>
            <person name="Ghai R."/>
            <person name="Kavagutti S V."/>
        </authorList>
    </citation>
    <scope>NUCLEOTIDE SEQUENCE</scope>
</reference>
<keyword evidence="1" id="KW-0812">Transmembrane</keyword>
<dbReference type="EMBL" id="CAEZSE010000022">
    <property type="protein sequence ID" value="CAB4530878.1"/>
    <property type="molecule type" value="Genomic_DNA"/>
</dbReference>
<organism evidence="3">
    <name type="scientific">freshwater metagenome</name>
    <dbReference type="NCBI Taxonomy" id="449393"/>
    <lineage>
        <taxon>unclassified sequences</taxon>
        <taxon>metagenomes</taxon>
        <taxon>ecological metagenomes</taxon>
    </lineage>
</organism>